<dbReference type="NCBIfam" id="TIGR00741">
    <property type="entry name" value="yfiA"/>
    <property type="match status" value="1"/>
</dbReference>
<evidence type="ECO:0000313" key="6">
    <source>
        <dbReference type="EMBL" id="RCK51418.1"/>
    </source>
</evidence>
<dbReference type="InterPro" id="IPR003489">
    <property type="entry name" value="RHF/RaiA"/>
</dbReference>
<evidence type="ECO:0000256" key="1">
    <source>
        <dbReference type="ARBA" id="ARBA00022845"/>
    </source>
</evidence>
<evidence type="ECO:0000256" key="4">
    <source>
        <dbReference type="HAMAP-Rule" id="MF_00839"/>
    </source>
</evidence>
<dbReference type="CDD" id="cd00552">
    <property type="entry name" value="RaiA"/>
    <property type="match status" value="1"/>
</dbReference>
<organism evidence="6 9">
    <name type="scientific">Thalassospira xiamenensis</name>
    <dbReference type="NCBI Taxonomy" id="220697"/>
    <lineage>
        <taxon>Bacteria</taxon>
        <taxon>Pseudomonadati</taxon>
        <taxon>Pseudomonadota</taxon>
        <taxon>Alphaproteobacteria</taxon>
        <taxon>Rhodospirillales</taxon>
        <taxon>Thalassospiraceae</taxon>
        <taxon>Thalassospira</taxon>
    </lineage>
</organism>
<sequence>MQITVIGKQLDVGNALRQHVVETLDPAVEKYFDHAIEATVTITKQAHLYIAQISVHVGKGMLVQAKASANEVYPAFDSACDRVAKQLRRYKRRLRDHHNANRDQYEQARIDATHYVIAQEDEDHSEDEHLNGFEPVIVAETPDRIDTLSVGEAVMRLDLGDIPALMFRNGKHGGLNVVYRRADGNIGWLDPSDKEAGAA</sequence>
<dbReference type="Pfam" id="PF02482">
    <property type="entry name" value="Ribosomal_S30AE"/>
    <property type="match status" value="1"/>
</dbReference>
<keyword evidence="1 4" id="KW-0810">Translation regulation</keyword>
<dbReference type="PANTHER" id="PTHR33231:SF1">
    <property type="entry name" value="30S RIBOSOMAL PROTEIN"/>
    <property type="match status" value="1"/>
</dbReference>
<feature type="domain" description="Sigma 54 modulation/S30EA ribosomal protein C-terminal" evidence="5">
    <location>
        <begin position="134"/>
        <end position="187"/>
    </location>
</feature>
<dbReference type="Proteomes" id="UP000252266">
    <property type="component" value="Unassembled WGS sequence"/>
</dbReference>
<dbReference type="Proteomes" id="UP000219068">
    <property type="component" value="Unassembled WGS sequence"/>
</dbReference>
<reference evidence="6 9" key="1">
    <citation type="submission" date="2014-07" db="EMBL/GenBank/DDBJ databases">
        <title>Draft genome sequence of Thalassospira xiamenensis IB13.</title>
        <authorList>
            <person name="Lai Q."/>
            <person name="Shao Z."/>
        </authorList>
    </citation>
    <scope>NUCLEOTIDE SEQUENCE [LARGE SCALE GENOMIC DNA]</scope>
    <source>
        <strain evidence="6 9">IB13</strain>
    </source>
</reference>
<dbReference type="GO" id="GO:0043024">
    <property type="term" value="F:ribosomal small subunit binding"/>
    <property type="evidence" value="ECO:0007669"/>
    <property type="project" value="TreeGrafter"/>
</dbReference>
<name>A0A154KR22_9PROT</name>
<dbReference type="GO" id="GO:0022627">
    <property type="term" value="C:cytosolic small ribosomal subunit"/>
    <property type="evidence" value="ECO:0007669"/>
    <property type="project" value="TreeGrafter"/>
</dbReference>
<comment type="function">
    <text evidence="4">Required for dimerization of active 70S ribosomes into 100S ribosomes in stationary phase; 100S ribosomes are translationally inactive and sometimes present during exponential growth.</text>
</comment>
<dbReference type="Gene3D" id="3.30.505.50">
    <property type="entry name" value="Sigma 54 modulation/S30EA ribosomal protein, C-terminal domain"/>
    <property type="match status" value="1"/>
</dbReference>
<reference evidence="7 8" key="2">
    <citation type="submission" date="2017-08" db="EMBL/GenBank/DDBJ databases">
        <authorList>
            <person name="de Groot N.N."/>
        </authorList>
    </citation>
    <scope>NUCLEOTIDE SEQUENCE [LARGE SCALE GENOMIC DNA]</scope>
    <source>
        <strain evidence="7 8">USBA 78</strain>
    </source>
</reference>
<comment type="subunit">
    <text evidence="2">Associates exclusively with 100S ribosomes, which are dimers of 70S ribosomes.</text>
</comment>
<evidence type="ECO:0000259" key="5">
    <source>
        <dbReference type="Pfam" id="PF16321"/>
    </source>
</evidence>
<accession>A0A154KR22</accession>
<comment type="subunit">
    <text evidence="4">Interacts with 100S ribosomes.</text>
</comment>
<protein>
    <recommendedName>
        <fullName evidence="3 4">Ribosome hibernation promoting factor</fullName>
        <shortName evidence="4">HPF</shortName>
    </recommendedName>
</protein>
<evidence type="ECO:0000313" key="8">
    <source>
        <dbReference type="Proteomes" id="UP000219068"/>
    </source>
</evidence>
<dbReference type="Gene3D" id="3.30.160.100">
    <property type="entry name" value="Ribosome hibernation promotion factor-like"/>
    <property type="match status" value="1"/>
</dbReference>
<dbReference type="EMBL" id="OBMM01000002">
    <property type="protein sequence ID" value="SOC16998.1"/>
    <property type="molecule type" value="Genomic_DNA"/>
</dbReference>
<dbReference type="EMBL" id="JPWJ01000003">
    <property type="protein sequence ID" value="RCK51418.1"/>
    <property type="molecule type" value="Genomic_DNA"/>
</dbReference>
<comment type="subcellular location">
    <subcellularLocation>
        <location evidence="4">Cytoplasm</location>
    </subcellularLocation>
</comment>
<dbReference type="InterPro" id="IPR050574">
    <property type="entry name" value="HPF/YfiA_ribosome-assoc"/>
</dbReference>
<evidence type="ECO:0000256" key="2">
    <source>
        <dbReference type="ARBA" id="ARBA00038695"/>
    </source>
</evidence>
<comment type="similarity">
    <text evidence="4">Belongs to the HPF/YfiA ribosome-associated protein family. Long HPF subfamily.</text>
</comment>
<dbReference type="InterPro" id="IPR038416">
    <property type="entry name" value="Ribosom_S30AE_C_sf"/>
</dbReference>
<gene>
    <name evidence="4" type="primary">hpf</name>
    <name evidence="7" type="ORF">SAMN05428964_102440</name>
    <name evidence="6" type="ORF">TH44_07715</name>
</gene>
<dbReference type="PANTHER" id="PTHR33231">
    <property type="entry name" value="30S RIBOSOMAL PROTEIN"/>
    <property type="match status" value="1"/>
</dbReference>
<evidence type="ECO:0000313" key="9">
    <source>
        <dbReference type="Proteomes" id="UP000252266"/>
    </source>
</evidence>
<dbReference type="GO" id="GO:0045900">
    <property type="term" value="P:negative regulation of translational elongation"/>
    <property type="evidence" value="ECO:0007669"/>
    <property type="project" value="TreeGrafter"/>
</dbReference>
<keyword evidence="7" id="KW-0689">Ribosomal protein</keyword>
<dbReference type="SUPFAM" id="SSF69754">
    <property type="entry name" value="Ribosome binding protein Y (YfiA homologue)"/>
    <property type="match status" value="1"/>
</dbReference>
<dbReference type="HAMAP" id="MF_00839">
    <property type="entry name" value="HPF"/>
    <property type="match status" value="1"/>
</dbReference>
<dbReference type="RefSeq" id="WP_062950150.1">
    <property type="nucleotide sequence ID" value="NZ_JALLPZ010000002.1"/>
</dbReference>
<keyword evidence="7" id="KW-0687">Ribonucleoprotein</keyword>
<dbReference type="InterPro" id="IPR032528">
    <property type="entry name" value="Ribosom_S30AE_C"/>
</dbReference>
<evidence type="ECO:0000313" key="7">
    <source>
        <dbReference type="EMBL" id="SOC16998.1"/>
    </source>
</evidence>
<dbReference type="InterPro" id="IPR036567">
    <property type="entry name" value="RHF-like"/>
</dbReference>
<dbReference type="AlphaFoldDB" id="A0A154KR22"/>
<dbReference type="Pfam" id="PF16321">
    <property type="entry name" value="Ribosom_S30AE_C"/>
    <property type="match status" value="1"/>
</dbReference>
<keyword evidence="4" id="KW-0963">Cytoplasm</keyword>
<dbReference type="InterPro" id="IPR034694">
    <property type="entry name" value="HPF_long/plastid"/>
</dbReference>
<evidence type="ECO:0000256" key="3">
    <source>
        <dbReference type="ARBA" id="ARBA00041148"/>
    </source>
</evidence>
<proteinExistence type="inferred from homology"/>